<sequence length="1633" mass="182110">MYSVEDLLISHGYKLPKHSTPSSTPTPAPASTSHQAPSSSPPSYSKHHEILENRPGPKAVNGYERGPGMPFGNGGGTRPPQAYSSGCPNNNNEPRDRGLSRREGEGRSQMDTHSLGESLTSDSGFCDGTRGPQAQSKDVSYWRRRGQDFTVLLDYADQHGGGQGGCSRPEGEREAALHQWRMANERKCQSLGTDEWRPAVSFSRQLSQSEGERWAHEQQRLHARTPEDMVVHPRTKAKSQSLPRMLQPESLQFVDIDPSSLELYRRVNGHPVSQHDFYRAPRWPENGRPASANQLSMTPKPRFTRPPRPPSYEMHQQIRGSCEMLSGRDSVISHARDRTPLPIQRIDDPQLDFYGQDSEPPGYIAPPSYRRAPLMAGACRGYGEIAVDYRYRGDVYQQIQVAPDGSHWFRHPAGSWPDHQRERIMSSQKQLYPMYMTQQRPGGAIQYIPFDDPRIRHISSALGGNSLTDADKIRHIRNELPSVTVSEPASSDSAFLPPPLGPFISAKLADDANPTSSRDNDNNRWHSDLHKEAVDNFPATDQNCNNRYPKNPRPPPSPSSAFQAPLSRSSSRQGSSSDKVFAETITQVKKIVPDTRPENTKRRVSETIFCLVSVPVHTPTNISKDLPADQNNNETIPSLTVSNKDIFAVGLKESPNVRSKSVNEMPITPHYSHFHTSSTFSMRNYKRAPLRKEIIDAWALQASQDKELCYSGSWPGNQYRNQETQTCSPLTVVKSPEPKSPPGAQEPVQSASDTTTDRGLGTDGSSAYGYPMAGQKNLHPSSNSAFSRLSLSPTQQTHLEPSRDPLPQTKAQDQASSPKKSTSSPLEDEEQVTFGQFLLKPVNRRPCDAIDELETINKEMEKTISKRPNMGQCIDDLDGLNKMLDLNSGAHFTAGPESVREAISFPIMHTEKPSIKVRSKSLASTPDSDSLDLKSVFFRPQANNIPPTNELPIFSNPDPKNSCLKPSLPKHNDSSRLYRQDIPVPRESLLRDVGLTVYTETPGGPGEPMQRSLSVPSPLGHKELSQSMQLPLESRTALVKNSGSPEHKSNKELQAKVKTERKVKSPPFRGEVNLGIYRTRSESSASPHKEGSSYINRLNREVSFLLRDDSVTGRNALSEPLNYKNESTIADKHLENLLNQEKANSLPAEDLSKLYEVKFGEGIPENESIEQRAARILGIAVPVEALGVADKLLEDNLNDMGTTVIEKLHSQSEEPQQLIAEHEQVQDEPLIFQEAEHEQVKDEPIIVQGAEHEQVKDEPIIVQGAEHEQVQDEPLTAQGAKAEEVEGRGSEVDLQEGYRQNHSSNHSDGEDNQDTGIQSLVVLDLPEFPPNKLPLSLPVTSDDKLTLSICSVERKGRGGTCKLIESIHDKLNYSASSTSLHMSTPERRARLKELDSVSRIRRLSLKGSESGEEMYSKEMDGDREENEVQEVPKEQVVGKQAEEEDTKLKEEAGNVEENPDEHENAHKTHEKLGDPEEDCKPKEEANGGTCQEEQRQEEKTEEMNVEIALKLENEGSEEVHVELKTVEPGEKMELKMVEDCKEKPLEKVRERQNTAEVRRAEATQGTKVKKVPKPKQRTKLQKPPLLPKPRSVPKREITLPVSFSTGTRGPSNMEDEEKHSVSDSYDPSRVERV</sequence>
<feature type="region of interest" description="Disordered" evidence="1">
    <location>
        <begin position="731"/>
        <end position="830"/>
    </location>
</feature>
<reference evidence="2" key="1">
    <citation type="submission" date="2022-11" db="EMBL/GenBank/DDBJ databases">
        <title>Chromosome-level genome of Pogonophryne albipinna.</title>
        <authorList>
            <person name="Jo E."/>
        </authorList>
    </citation>
    <scope>NUCLEOTIDE SEQUENCE</scope>
    <source>
        <strain evidence="2">SGF0006</strain>
        <tissue evidence="2">Muscle</tissue>
    </source>
</reference>
<feature type="compositionally biased region" description="Basic and acidic residues" evidence="1">
    <location>
        <begin position="1616"/>
        <end position="1633"/>
    </location>
</feature>
<feature type="compositionally biased region" description="Polar residues" evidence="1">
    <location>
        <begin position="111"/>
        <end position="123"/>
    </location>
</feature>
<feature type="compositionally biased region" description="Basic and acidic residues" evidence="1">
    <location>
        <begin position="1281"/>
        <end position="1291"/>
    </location>
</feature>
<feature type="compositionally biased region" description="Basic and acidic residues" evidence="1">
    <location>
        <begin position="1544"/>
        <end position="1561"/>
    </location>
</feature>
<dbReference type="GO" id="GO:1903589">
    <property type="term" value="P:positive regulation of blood vessel endothelial cell proliferation involved in sprouting angiogenesis"/>
    <property type="evidence" value="ECO:0007669"/>
    <property type="project" value="TreeGrafter"/>
</dbReference>
<feature type="compositionally biased region" description="Basic and acidic residues" evidence="1">
    <location>
        <begin position="1461"/>
        <end position="1485"/>
    </location>
</feature>
<evidence type="ECO:0000313" key="3">
    <source>
        <dbReference type="Proteomes" id="UP001219934"/>
    </source>
</evidence>
<protein>
    <recommendedName>
        <fullName evidence="4">Junctional protein associated with coronary artery disease</fullName>
    </recommendedName>
</protein>
<feature type="region of interest" description="Disordered" evidence="1">
    <location>
        <begin position="1544"/>
        <end position="1633"/>
    </location>
</feature>
<feature type="compositionally biased region" description="Low complexity" evidence="1">
    <location>
        <begin position="567"/>
        <end position="577"/>
    </location>
</feature>
<comment type="caution">
    <text evidence="2">The sequence shown here is derived from an EMBL/GenBank/DDBJ whole genome shotgun (WGS) entry which is preliminary data.</text>
</comment>
<evidence type="ECO:0000256" key="1">
    <source>
        <dbReference type="SAM" id="MobiDB-lite"/>
    </source>
</evidence>
<feature type="compositionally biased region" description="Basic and acidic residues" evidence="1">
    <location>
        <begin position="1492"/>
        <end position="1502"/>
    </location>
</feature>
<evidence type="ECO:0008006" key="4">
    <source>
        <dbReference type="Google" id="ProtNLM"/>
    </source>
</evidence>
<organism evidence="2 3">
    <name type="scientific">Pogonophryne albipinna</name>
    <dbReference type="NCBI Taxonomy" id="1090488"/>
    <lineage>
        <taxon>Eukaryota</taxon>
        <taxon>Metazoa</taxon>
        <taxon>Chordata</taxon>
        <taxon>Craniata</taxon>
        <taxon>Vertebrata</taxon>
        <taxon>Euteleostomi</taxon>
        <taxon>Actinopterygii</taxon>
        <taxon>Neopterygii</taxon>
        <taxon>Teleostei</taxon>
        <taxon>Neoteleostei</taxon>
        <taxon>Acanthomorphata</taxon>
        <taxon>Eupercaria</taxon>
        <taxon>Perciformes</taxon>
        <taxon>Notothenioidei</taxon>
        <taxon>Pogonophryne</taxon>
    </lineage>
</organism>
<dbReference type="PANTHER" id="PTHR34757:SF2">
    <property type="entry name" value="JUNCTIONAL CADHERIN 5-ASSOCIATED A"/>
    <property type="match status" value="1"/>
</dbReference>
<feature type="compositionally biased region" description="Polar residues" evidence="1">
    <location>
        <begin position="809"/>
        <end position="825"/>
    </location>
</feature>
<feature type="compositionally biased region" description="Low complexity" evidence="1">
    <location>
        <begin position="18"/>
        <end position="44"/>
    </location>
</feature>
<dbReference type="Proteomes" id="UP001219934">
    <property type="component" value="Unassembled WGS sequence"/>
</dbReference>
<dbReference type="GO" id="GO:0005912">
    <property type="term" value="C:adherens junction"/>
    <property type="evidence" value="ECO:0007669"/>
    <property type="project" value="TreeGrafter"/>
</dbReference>
<feature type="region of interest" description="Disordered" evidence="1">
    <location>
        <begin position="278"/>
        <end position="314"/>
    </location>
</feature>
<feature type="region of interest" description="Disordered" evidence="1">
    <location>
        <begin position="1267"/>
        <end position="1314"/>
    </location>
</feature>
<feature type="compositionally biased region" description="Low complexity" evidence="1">
    <location>
        <begin position="752"/>
        <end position="766"/>
    </location>
</feature>
<dbReference type="PANTHER" id="PTHR34757">
    <property type="entry name" value="JUNCTIONAL PROTEIN ASSOCIATED WITH CORONARY ARTERY DISEASE"/>
    <property type="match status" value="1"/>
</dbReference>
<dbReference type="GO" id="GO:0032587">
    <property type="term" value="C:ruffle membrane"/>
    <property type="evidence" value="ECO:0007669"/>
    <property type="project" value="TreeGrafter"/>
</dbReference>
<accession>A0AAD6AHT3</accession>
<dbReference type="Pfam" id="PF15351">
    <property type="entry name" value="JCAD"/>
    <property type="match status" value="1"/>
</dbReference>
<feature type="region of interest" description="Disordered" evidence="1">
    <location>
        <begin position="505"/>
        <end position="579"/>
    </location>
</feature>
<feature type="compositionally biased region" description="Basic residues" evidence="1">
    <location>
        <begin position="1567"/>
        <end position="1580"/>
    </location>
</feature>
<feature type="compositionally biased region" description="Low complexity" evidence="1">
    <location>
        <begin position="781"/>
        <end position="792"/>
    </location>
</feature>
<feature type="region of interest" description="Disordered" evidence="1">
    <location>
        <begin position="1405"/>
        <end position="1502"/>
    </location>
</feature>
<dbReference type="EMBL" id="JAPTMU010000021">
    <property type="protein sequence ID" value="KAJ4925028.1"/>
    <property type="molecule type" value="Genomic_DNA"/>
</dbReference>
<feature type="compositionally biased region" description="Basic and acidic residues" evidence="1">
    <location>
        <begin position="518"/>
        <end position="534"/>
    </location>
</feature>
<feature type="region of interest" description="Disordered" evidence="1">
    <location>
        <begin position="1"/>
        <end position="138"/>
    </location>
</feature>
<gene>
    <name evidence="2" type="ORF">JOQ06_017766</name>
</gene>
<name>A0AAD6AHT3_9TELE</name>
<feature type="compositionally biased region" description="Basic and acidic residues" evidence="1">
    <location>
        <begin position="93"/>
        <end position="110"/>
    </location>
</feature>
<feature type="compositionally biased region" description="Polar residues" evidence="1">
    <location>
        <begin position="1601"/>
        <end position="1610"/>
    </location>
</feature>
<keyword evidence="3" id="KW-1185">Reference proteome</keyword>
<dbReference type="InterPro" id="IPR028221">
    <property type="entry name" value="JCAD"/>
</dbReference>
<proteinExistence type="predicted"/>
<feature type="compositionally biased region" description="Polar residues" evidence="1">
    <location>
        <begin position="82"/>
        <end position="92"/>
    </location>
</feature>
<evidence type="ECO:0000313" key="2">
    <source>
        <dbReference type="EMBL" id="KAJ4925028.1"/>
    </source>
</evidence>